<proteinExistence type="predicted"/>
<keyword evidence="4" id="KW-1185">Reference proteome</keyword>
<evidence type="ECO:0000313" key="3">
    <source>
        <dbReference type="EMBL" id="TKA64186.1"/>
    </source>
</evidence>
<feature type="compositionally biased region" description="Low complexity" evidence="1">
    <location>
        <begin position="22"/>
        <end position="44"/>
    </location>
</feature>
<feature type="signal peptide" evidence="2">
    <location>
        <begin position="1"/>
        <end position="19"/>
    </location>
</feature>
<dbReference type="Proteomes" id="UP000309340">
    <property type="component" value="Unassembled WGS sequence"/>
</dbReference>
<feature type="chain" id="PRO_5020838087" description="REJ domain-containing protein" evidence="2">
    <location>
        <begin position="20"/>
        <end position="160"/>
    </location>
</feature>
<dbReference type="STRING" id="329884.A0A4U0WP60"/>
<feature type="region of interest" description="Disordered" evidence="1">
    <location>
        <begin position="22"/>
        <end position="51"/>
    </location>
</feature>
<gene>
    <name evidence="3" type="ORF">B0A55_10418</name>
</gene>
<protein>
    <recommendedName>
        <fullName evidence="5">REJ domain-containing protein</fullName>
    </recommendedName>
</protein>
<dbReference type="EMBL" id="NAJQ01000862">
    <property type="protein sequence ID" value="TKA64186.1"/>
    <property type="molecule type" value="Genomic_DNA"/>
</dbReference>
<organism evidence="3 4">
    <name type="scientific">Friedmanniomyces simplex</name>
    <dbReference type="NCBI Taxonomy" id="329884"/>
    <lineage>
        <taxon>Eukaryota</taxon>
        <taxon>Fungi</taxon>
        <taxon>Dikarya</taxon>
        <taxon>Ascomycota</taxon>
        <taxon>Pezizomycotina</taxon>
        <taxon>Dothideomycetes</taxon>
        <taxon>Dothideomycetidae</taxon>
        <taxon>Mycosphaerellales</taxon>
        <taxon>Teratosphaeriaceae</taxon>
        <taxon>Friedmanniomyces</taxon>
    </lineage>
</organism>
<evidence type="ECO:0008006" key="5">
    <source>
        <dbReference type="Google" id="ProtNLM"/>
    </source>
</evidence>
<evidence type="ECO:0000256" key="1">
    <source>
        <dbReference type="SAM" id="MobiDB-lite"/>
    </source>
</evidence>
<evidence type="ECO:0000256" key="2">
    <source>
        <dbReference type="SAM" id="SignalP"/>
    </source>
</evidence>
<comment type="caution">
    <text evidence="3">The sequence shown here is derived from an EMBL/GenBank/DDBJ whole genome shotgun (WGS) entry which is preliminary data.</text>
</comment>
<dbReference type="AlphaFoldDB" id="A0A4U0WP60"/>
<sequence>MRPPILLPIFLLAASTTTAIQTNTPSTNFPTSTASNGTSASTLTPVGIRPVPQGAGASTTLSTFTSGSFTGVTILTGGLGGTGSASSTASASGSGGGSGSGSSSASASSSTYSPGSPGNAQQTGVSQSQGGSAAAVGMEMPPQVVYAGLALLGVGAAFAM</sequence>
<feature type="region of interest" description="Disordered" evidence="1">
    <location>
        <begin position="81"/>
        <end position="128"/>
    </location>
</feature>
<reference evidence="3 4" key="1">
    <citation type="submission" date="2017-03" db="EMBL/GenBank/DDBJ databases">
        <title>Genomes of endolithic fungi from Antarctica.</title>
        <authorList>
            <person name="Coleine C."/>
            <person name="Masonjones S."/>
            <person name="Stajich J.E."/>
        </authorList>
    </citation>
    <scope>NUCLEOTIDE SEQUENCE [LARGE SCALE GENOMIC DNA]</scope>
    <source>
        <strain evidence="3 4">CCFEE 5184</strain>
    </source>
</reference>
<feature type="compositionally biased region" description="Low complexity" evidence="1">
    <location>
        <begin position="101"/>
        <end position="128"/>
    </location>
</feature>
<keyword evidence="2" id="KW-0732">Signal</keyword>
<name>A0A4U0WP60_9PEZI</name>
<accession>A0A4U0WP60</accession>
<evidence type="ECO:0000313" key="4">
    <source>
        <dbReference type="Proteomes" id="UP000309340"/>
    </source>
</evidence>